<dbReference type="CDD" id="cd06464">
    <property type="entry name" value="ACD_sHsps-like"/>
    <property type="match status" value="1"/>
</dbReference>
<feature type="region of interest" description="Disordered" evidence="1">
    <location>
        <begin position="1"/>
        <end position="52"/>
    </location>
</feature>
<dbReference type="SUPFAM" id="SSF49764">
    <property type="entry name" value="HSP20-like chaperones"/>
    <property type="match status" value="1"/>
</dbReference>
<sequence>MPPYTTHQRREHLTANDRRESPVTPAVTGIEYPFDDASTTDVDSRPRGHQPQFYTLPNIAASSLDDAIEPPSTSSLDHVWNSIRNDKSKRMAKEKPKVQSLEEITQELLHLDTHPGPPLHIPVIESHNGSVPKSLKKHRSMYASLSPGWRSNFRESTDGRSMVATFEMPPEVAKQDIHISFQRNRLVITWSYAEIVEWKEAGVFNRERTEKYYNRTLPLPEGTRFEEIHAQMTSRGLILRYPNLRSYRVDGRTRSGDS</sequence>
<evidence type="ECO:0000256" key="1">
    <source>
        <dbReference type="SAM" id="MobiDB-lite"/>
    </source>
</evidence>
<dbReference type="VEuPathDB" id="FungiDB:CC1G_06319"/>
<dbReference type="KEGG" id="cci:CC1G_06319"/>
<proteinExistence type="predicted"/>
<dbReference type="Pfam" id="PF00011">
    <property type="entry name" value="HSP20"/>
    <property type="match status" value="1"/>
</dbReference>
<dbReference type="InterPro" id="IPR002068">
    <property type="entry name" value="A-crystallin/Hsp20_dom"/>
</dbReference>
<reference evidence="3 4" key="1">
    <citation type="journal article" date="2010" name="Proc. Natl. Acad. Sci. U.S.A.">
        <title>Insights into evolution of multicellular fungi from the assembled chromosomes of the mushroom Coprinopsis cinerea (Coprinus cinereus).</title>
        <authorList>
            <person name="Stajich J.E."/>
            <person name="Wilke S.K."/>
            <person name="Ahren D."/>
            <person name="Au C.H."/>
            <person name="Birren B.W."/>
            <person name="Borodovsky M."/>
            <person name="Burns C."/>
            <person name="Canback B."/>
            <person name="Casselton L.A."/>
            <person name="Cheng C.K."/>
            <person name="Deng J."/>
            <person name="Dietrich F.S."/>
            <person name="Fargo D.C."/>
            <person name="Farman M.L."/>
            <person name="Gathman A.C."/>
            <person name="Goldberg J."/>
            <person name="Guigo R."/>
            <person name="Hoegger P.J."/>
            <person name="Hooker J.B."/>
            <person name="Huggins A."/>
            <person name="James T.Y."/>
            <person name="Kamada T."/>
            <person name="Kilaru S."/>
            <person name="Kodira C."/>
            <person name="Kues U."/>
            <person name="Kupfer D."/>
            <person name="Kwan H.S."/>
            <person name="Lomsadze A."/>
            <person name="Li W."/>
            <person name="Lilly W.W."/>
            <person name="Ma L.J."/>
            <person name="Mackey A.J."/>
            <person name="Manning G."/>
            <person name="Martin F."/>
            <person name="Muraguchi H."/>
            <person name="Natvig D.O."/>
            <person name="Palmerini H."/>
            <person name="Ramesh M.A."/>
            <person name="Rehmeyer C.J."/>
            <person name="Roe B.A."/>
            <person name="Shenoy N."/>
            <person name="Stanke M."/>
            <person name="Ter-Hovhannisyan V."/>
            <person name="Tunlid A."/>
            <person name="Velagapudi R."/>
            <person name="Vision T.J."/>
            <person name="Zeng Q."/>
            <person name="Zolan M.E."/>
            <person name="Pukkila P.J."/>
        </authorList>
    </citation>
    <scope>NUCLEOTIDE SEQUENCE [LARGE SCALE GENOMIC DNA]</scope>
    <source>
        <strain evidence="4">Okayama-7 / 130 / ATCC MYA-4618 / FGSC 9003</strain>
    </source>
</reference>
<keyword evidence="4" id="KW-1185">Reference proteome</keyword>
<evidence type="ECO:0000313" key="4">
    <source>
        <dbReference type="Proteomes" id="UP000001861"/>
    </source>
</evidence>
<feature type="compositionally biased region" description="Basic and acidic residues" evidence="1">
    <location>
        <begin position="11"/>
        <end position="21"/>
    </location>
</feature>
<dbReference type="RefSeq" id="XP_001836234.2">
    <property type="nucleotide sequence ID" value="XM_001836182.2"/>
</dbReference>
<dbReference type="OrthoDB" id="1431247at2759"/>
<evidence type="ECO:0000259" key="2">
    <source>
        <dbReference type="Pfam" id="PF00011"/>
    </source>
</evidence>
<dbReference type="InParanoid" id="A8NTI0"/>
<dbReference type="Gene3D" id="2.60.40.790">
    <property type="match status" value="1"/>
</dbReference>
<comment type="caution">
    <text evidence="3">The sequence shown here is derived from an EMBL/GenBank/DDBJ whole genome shotgun (WGS) entry which is preliminary data.</text>
</comment>
<dbReference type="STRING" id="240176.A8NTI0"/>
<dbReference type="EMBL" id="AACS02000004">
    <property type="protein sequence ID" value="EAU85606.2"/>
    <property type="molecule type" value="Genomic_DNA"/>
</dbReference>
<dbReference type="InterPro" id="IPR008978">
    <property type="entry name" value="HSP20-like_chaperone"/>
</dbReference>
<evidence type="ECO:0000313" key="3">
    <source>
        <dbReference type="EMBL" id="EAU85606.2"/>
    </source>
</evidence>
<feature type="domain" description="SHSP" evidence="2">
    <location>
        <begin position="170"/>
        <end position="237"/>
    </location>
</feature>
<dbReference type="HOGENOM" id="CLU_063896_0_0_1"/>
<dbReference type="GeneID" id="6012775"/>
<dbReference type="eggNOG" id="ENOG502SQMY">
    <property type="taxonomic scope" value="Eukaryota"/>
</dbReference>
<dbReference type="Proteomes" id="UP000001861">
    <property type="component" value="Unassembled WGS sequence"/>
</dbReference>
<organism evidence="3 4">
    <name type="scientific">Coprinopsis cinerea (strain Okayama-7 / 130 / ATCC MYA-4618 / FGSC 9003)</name>
    <name type="common">Inky cap fungus</name>
    <name type="synonym">Hormographiella aspergillata</name>
    <dbReference type="NCBI Taxonomy" id="240176"/>
    <lineage>
        <taxon>Eukaryota</taxon>
        <taxon>Fungi</taxon>
        <taxon>Dikarya</taxon>
        <taxon>Basidiomycota</taxon>
        <taxon>Agaricomycotina</taxon>
        <taxon>Agaricomycetes</taxon>
        <taxon>Agaricomycetidae</taxon>
        <taxon>Agaricales</taxon>
        <taxon>Agaricineae</taxon>
        <taxon>Psathyrellaceae</taxon>
        <taxon>Coprinopsis</taxon>
    </lineage>
</organism>
<dbReference type="AlphaFoldDB" id="A8NTI0"/>
<name>A8NTI0_COPC7</name>
<protein>
    <recommendedName>
        <fullName evidence="2">SHSP domain-containing protein</fullName>
    </recommendedName>
</protein>
<gene>
    <name evidence="3" type="ORF">CC1G_06319</name>
</gene>
<accession>A8NTI0</accession>
<dbReference type="OMA" id="RYPNMRC"/>